<evidence type="ECO:0000313" key="2">
    <source>
        <dbReference type="Proteomes" id="UP001064048"/>
    </source>
</evidence>
<protein>
    <submittedName>
        <fullName evidence="1">Uncharacterized protein</fullName>
    </submittedName>
</protein>
<name>A0ACC0K8V1_CHOFU</name>
<comment type="caution">
    <text evidence="1">The sequence shown here is derived from an EMBL/GenBank/DDBJ whole genome shotgun (WGS) entry which is preliminary data.</text>
</comment>
<keyword evidence="2" id="KW-1185">Reference proteome</keyword>
<sequence length="91" mass="10164">MLLLNCDRSVTPELCDAMTYLRERTRAGRGSHCRLRGLSASTTPTNTTDRHHPGTTRDVIGRAHTAGKWLSNKTELIEHGLFPVIVISRTH</sequence>
<dbReference type="Proteomes" id="UP001064048">
    <property type="component" value="Chromosome 7"/>
</dbReference>
<evidence type="ECO:0000313" key="1">
    <source>
        <dbReference type="EMBL" id="KAI8432451.1"/>
    </source>
</evidence>
<proteinExistence type="predicted"/>
<dbReference type="EMBL" id="CM046107">
    <property type="protein sequence ID" value="KAI8432451.1"/>
    <property type="molecule type" value="Genomic_DNA"/>
</dbReference>
<accession>A0ACC0K8V1</accession>
<organism evidence="1 2">
    <name type="scientific">Choristoneura fumiferana</name>
    <name type="common">Spruce budworm moth</name>
    <name type="synonym">Archips fumiferana</name>
    <dbReference type="NCBI Taxonomy" id="7141"/>
    <lineage>
        <taxon>Eukaryota</taxon>
        <taxon>Metazoa</taxon>
        <taxon>Ecdysozoa</taxon>
        <taxon>Arthropoda</taxon>
        <taxon>Hexapoda</taxon>
        <taxon>Insecta</taxon>
        <taxon>Pterygota</taxon>
        <taxon>Neoptera</taxon>
        <taxon>Endopterygota</taxon>
        <taxon>Lepidoptera</taxon>
        <taxon>Glossata</taxon>
        <taxon>Ditrysia</taxon>
        <taxon>Tortricoidea</taxon>
        <taxon>Tortricidae</taxon>
        <taxon>Tortricinae</taxon>
        <taxon>Choristoneura</taxon>
    </lineage>
</organism>
<gene>
    <name evidence="1" type="ORF">MSG28_004843</name>
</gene>
<reference evidence="1 2" key="1">
    <citation type="journal article" date="2022" name="Genome Biol. Evol.">
        <title>The Spruce Budworm Genome: Reconstructing the Evolutionary History of Antifreeze Proteins.</title>
        <authorList>
            <person name="Beliveau C."/>
            <person name="Gagne P."/>
            <person name="Picq S."/>
            <person name="Vernygora O."/>
            <person name="Keeling C.I."/>
            <person name="Pinkney K."/>
            <person name="Doucet D."/>
            <person name="Wen F."/>
            <person name="Johnston J.S."/>
            <person name="Maaroufi H."/>
            <person name="Boyle B."/>
            <person name="Laroche J."/>
            <person name="Dewar K."/>
            <person name="Juretic N."/>
            <person name="Blackburn G."/>
            <person name="Nisole A."/>
            <person name="Brunet B."/>
            <person name="Brandao M."/>
            <person name="Lumley L."/>
            <person name="Duan J."/>
            <person name="Quan G."/>
            <person name="Lucarotti C.J."/>
            <person name="Roe A.D."/>
            <person name="Sperling F.A.H."/>
            <person name="Levesque R.C."/>
            <person name="Cusson M."/>
        </authorList>
    </citation>
    <scope>NUCLEOTIDE SEQUENCE [LARGE SCALE GENOMIC DNA]</scope>
    <source>
        <strain evidence="1">Glfc:IPQL:Cfum</strain>
    </source>
</reference>